<proteinExistence type="predicted"/>
<evidence type="ECO:0000256" key="2">
    <source>
        <dbReference type="SAM" id="SignalP"/>
    </source>
</evidence>
<dbReference type="AlphaFoldDB" id="A0A6J2UKG4"/>
<feature type="chain" id="PRO_5026705753" evidence="2">
    <location>
        <begin position="24"/>
        <end position="101"/>
    </location>
</feature>
<evidence type="ECO:0000256" key="1">
    <source>
        <dbReference type="SAM" id="Phobius"/>
    </source>
</evidence>
<protein>
    <submittedName>
        <fullName evidence="4">Uncharacterized protein LOC115634407</fullName>
    </submittedName>
</protein>
<keyword evidence="1" id="KW-1133">Transmembrane helix</keyword>
<keyword evidence="1" id="KW-0812">Transmembrane</keyword>
<dbReference type="GeneID" id="115634407"/>
<accession>A0A6J2UKG4</accession>
<evidence type="ECO:0000313" key="4">
    <source>
        <dbReference type="RefSeq" id="XP_030387963.1"/>
    </source>
</evidence>
<feature type="transmembrane region" description="Helical" evidence="1">
    <location>
        <begin position="80"/>
        <end position="99"/>
    </location>
</feature>
<keyword evidence="3" id="KW-1185">Reference proteome</keyword>
<keyword evidence="1" id="KW-0472">Membrane</keyword>
<dbReference type="Proteomes" id="UP000504634">
    <property type="component" value="Unplaced"/>
</dbReference>
<evidence type="ECO:0000313" key="3">
    <source>
        <dbReference type="Proteomes" id="UP000504634"/>
    </source>
</evidence>
<dbReference type="RefSeq" id="XP_030387963.1">
    <property type="nucleotide sequence ID" value="XM_030532103.1"/>
</dbReference>
<reference evidence="4" key="1">
    <citation type="submission" date="2025-08" db="UniProtKB">
        <authorList>
            <consortium name="RefSeq"/>
        </authorList>
    </citation>
    <scope>IDENTIFICATION</scope>
    <source>
        <strain evidence="4">11010-0011.00</strain>
        <tissue evidence="4">Whole body</tissue>
    </source>
</reference>
<name>A0A6J2UKG4_DROLE</name>
<keyword evidence="2" id="KW-0732">Signal</keyword>
<sequence length="101" mass="11848">MQLFRATRLTLWLLLLGVQLTSSGTHLLIPAPCQCYPFEIYVAMDRTNAVNQLEPYTMLQNPNGPQIRLMQSITAQRLQLRWWFVLLETVFLYIVMHLLQL</sequence>
<feature type="signal peptide" evidence="2">
    <location>
        <begin position="1"/>
        <end position="23"/>
    </location>
</feature>
<organism evidence="3 4">
    <name type="scientific">Drosophila lebanonensis</name>
    <name type="common">Fruit fly</name>
    <name type="synonym">Scaptodrosophila lebanonensis</name>
    <dbReference type="NCBI Taxonomy" id="7225"/>
    <lineage>
        <taxon>Eukaryota</taxon>
        <taxon>Metazoa</taxon>
        <taxon>Ecdysozoa</taxon>
        <taxon>Arthropoda</taxon>
        <taxon>Hexapoda</taxon>
        <taxon>Insecta</taxon>
        <taxon>Pterygota</taxon>
        <taxon>Neoptera</taxon>
        <taxon>Endopterygota</taxon>
        <taxon>Diptera</taxon>
        <taxon>Brachycera</taxon>
        <taxon>Muscomorpha</taxon>
        <taxon>Ephydroidea</taxon>
        <taxon>Drosophilidae</taxon>
        <taxon>Scaptodrosophila</taxon>
    </lineage>
</organism>
<gene>
    <name evidence="4" type="primary">LOC115634407</name>
</gene>